<dbReference type="InterPro" id="IPR017853">
    <property type="entry name" value="GH"/>
</dbReference>
<dbReference type="RefSeq" id="WP_069664868.1">
    <property type="nucleotide sequence ID" value="NZ_JBHUJJ010000001.1"/>
</dbReference>
<evidence type="ECO:0000256" key="2">
    <source>
        <dbReference type="ARBA" id="ARBA00022801"/>
    </source>
</evidence>
<dbReference type="PANTHER" id="PTHR10353">
    <property type="entry name" value="GLYCOSYL HYDROLASE"/>
    <property type="match status" value="1"/>
</dbReference>
<feature type="active site" description="Nucleophile" evidence="4">
    <location>
        <position position="378"/>
    </location>
</feature>
<dbReference type="SUPFAM" id="SSF51445">
    <property type="entry name" value="(Trans)glycosidases"/>
    <property type="match status" value="1"/>
</dbReference>
<evidence type="ECO:0000256" key="4">
    <source>
        <dbReference type="PROSITE-ProRule" id="PRU10055"/>
    </source>
</evidence>
<dbReference type="GO" id="GO:0016052">
    <property type="term" value="P:carbohydrate catabolic process"/>
    <property type="evidence" value="ECO:0007669"/>
    <property type="project" value="TreeGrafter"/>
</dbReference>
<dbReference type="Proteomes" id="UP000095094">
    <property type="component" value="Unassembled WGS sequence"/>
</dbReference>
<dbReference type="Gene3D" id="3.20.20.80">
    <property type="entry name" value="Glycosidases"/>
    <property type="match status" value="1"/>
</dbReference>
<dbReference type="NCBIfam" id="NF007158">
    <property type="entry name" value="PRK09593.1"/>
    <property type="match status" value="1"/>
</dbReference>
<evidence type="ECO:0000256" key="5">
    <source>
        <dbReference type="RuleBase" id="RU003690"/>
    </source>
</evidence>
<dbReference type="GO" id="GO:0005829">
    <property type="term" value="C:cytosol"/>
    <property type="evidence" value="ECO:0007669"/>
    <property type="project" value="TreeGrafter"/>
</dbReference>
<keyword evidence="8" id="KW-1185">Reference proteome</keyword>
<keyword evidence="3 6" id="KW-0326">Glycosidase</keyword>
<dbReference type="InterPro" id="IPR033132">
    <property type="entry name" value="GH_1_N_CS"/>
</dbReference>
<dbReference type="NCBIfam" id="NF007356">
    <property type="entry name" value="PRK09852.1"/>
    <property type="match status" value="1"/>
</dbReference>
<evidence type="ECO:0000256" key="3">
    <source>
        <dbReference type="ARBA" id="ARBA00023295"/>
    </source>
</evidence>
<evidence type="ECO:0000256" key="6">
    <source>
        <dbReference type="RuleBase" id="RU004468"/>
    </source>
</evidence>
<protein>
    <submittedName>
        <fullName evidence="7">6-phospho-beta-glucosidase</fullName>
    </submittedName>
</protein>
<sequence length="478" mass="55057">MKKRRIQLQKFKADFLWGGALAANQAEGAYLADGKGQSIIDILPVGQKRKRSLKDPQYAFEQTFDYYPSHQAIDFYHRYKEDIQLLAELGLKCLRLSISWARIFPKGDEQEPNEAGLKFYDALFDELLLYDIEPIVTINHFDTPLHLAEAYGGWQDKKLIECYQRYCEVIFLRYHTKVTHWITFNEINMILRNPFLAGGLPKTDTDRSTIFQAAHHQLVASALATKAARKIDPTMKIGCMLAAGSVYPYTCNPKDIQAALEKSREQYFFIDVQVKGTYPYFAERYFEEQDIHLTITDEEAAILAENTVDFVAFSYYTSRLETVDHELKKNLIEGNAMASVRNPYLKDAGWGRQIDPLGFRITINEIYQRYQLPLFIVENGLGAEDEFTAGQIHDEYRIAYFRQHIEQMAEAVKDGVDLIGYTTWGCIDLISAGTGEMAKRYGFVYVDLDNDGRGSMERYKKDSFAWYQKVIETNGKEI</sequence>
<dbReference type="PROSITE" id="PS00653">
    <property type="entry name" value="GLYCOSYL_HYDROL_F1_2"/>
    <property type="match status" value="1"/>
</dbReference>
<dbReference type="InterPro" id="IPR001360">
    <property type="entry name" value="Glyco_hydro_1"/>
</dbReference>
<dbReference type="PANTHER" id="PTHR10353:SF296">
    <property type="entry name" value="6-PHOSPHO-BETA-GLUCOSIDASE"/>
    <property type="match status" value="1"/>
</dbReference>
<dbReference type="InterPro" id="IPR018120">
    <property type="entry name" value="Glyco_hydro_1_AS"/>
</dbReference>
<dbReference type="AlphaFoldDB" id="A0A1E5G8Y4"/>
<dbReference type="OrthoDB" id="1637462at2"/>
<name>A0A1E5G8Y4_9ENTE</name>
<gene>
    <name evidence="7" type="ORF">BCR25_11445</name>
</gene>
<organism evidence="7 8">
    <name type="scientific">Enterococcus termitis</name>
    <dbReference type="NCBI Taxonomy" id="332950"/>
    <lineage>
        <taxon>Bacteria</taxon>
        <taxon>Bacillati</taxon>
        <taxon>Bacillota</taxon>
        <taxon>Bacilli</taxon>
        <taxon>Lactobacillales</taxon>
        <taxon>Enterococcaceae</taxon>
        <taxon>Enterococcus</taxon>
    </lineage>
</organism>
<dbReference type="Pfam" id="PF00232">
    <property type="entry name" value="Glyco_hydro_1"/>
    <property type="match status" value="1"/>
</dbReference>
<proteinExistence type="inferred from homology"/>
<accession>A0A1E5G8Y4</accession>
<comment type="caution">
    <text evidence="7">The sequence shown here is derived from an EMBL/GenBank/DDBJ whole genome shotgun (WGS) entry which is preliminary data.</text>
</comment>
<evidence type="ECO:0000313" key="7">
    <source>
        <dbReference type="EMBL" id="OEG09178.1"/>
    </source>
</evidence>
<dbReference type="EMBL" id="MIJY01000045">
    <property type="protein sequence ID" value="OEG09178.1"/>
    <property type="molecule type" value="Genomic_DNA"/>
</dbReference>
<comment type="similarity">
    <text evidence="1 5">Belongs to the glycosyl hydrolase 1 family.</text>
</comment>
<keyword evidence="2 6" id="KW-0378">Hydrolase</keyword>
<evidence type="ECO:0000256" key="1">
    <source>
        <dbReference type="ARBA" id="ARBA00010838"/>
    </source>
</evidence>
<reference evidence="8" key="1">
    <citation type="submission" date="2016-09" db="EMBL/GenBank/DDBJ databases">
        <authorList>
            <person name="Gulvik C.A."/>
        </authorList>
    </citation>
    <scope>NUCLEOTIDE SEQUENCE [LARGE SCALE GENOMIC DNA]</scope>
    <source>
        <strain evidence="8">LMG 8895</strain>
    </source>
</reference>
<dbReference type="PRINTS" id="PR00131">
    <property type="entry name" value="GLHYDRLASE1"/>
</dbReference>
<dbReference type="PROSITE" id="PS00572">
    <property type="entry name" value="GLYCOSYL_HYDROL_F1_1"/>
    <property type="match status" value="1"/>
</dbReference>
<dbReference type="GO" id="GO:0008422">
    <property type="term" value="F:beta-glucosidase activity"/>
    <property type="evidence" value="ECO:0007669"/>
    <property type="project" value="TreeGrafter"/>
</dbReference>
<dbReference type="FunFam" id="3.20.20.80:FF:000004">
    <property type="entry name" value="Beta-glucosidase 6-phospho-beta-glucosidase"/>
    <property type="match status" value="1"/>
</dbReference>
<evidence type="ECO:0000313" key="8">
    <source>
        <dbReference type="Proteomes" id="UP000095094"/>
    </source>
</evidence>